<accession>A0AA37PL45</accession>
<evidence type="ECO:0000313" key="5">
    <source>
        <dbReference type="Proteomes" id="UP000245060"/>
    </source>
</evidence>
<reference evidence="4" key="4">
    <citation type="submission" date="2022-04" db="EMBL/GenBank/DDBJ databases">
        <authorList>
            <person name="Komine T."/>
            <person name="Fukano H."/>
            <person name="Wada S."/>
        </authorList>
    </citation>
    <scope>NUCLEOTIDE SEQUENCE</scope>
    <source>
        <strain evidence="4">NJB18185</strain>
    </source>
</reference>
<keyword evidence="5" id="KW-1185">Reference proteome</keyword>
<name>A0AA37PL45_9MYCO</name>
<evidence type="ECO:0000256" key="1">
    <source>
        <dbReference type="SAM" id="MobiDB-lite"/>
    </source>
</evidence>
<reference evidence="3" key="1">
    <citation type="journal article" date="2018" name="Genome Announc.">
        <title>Draft Genome Sequence of Mycobacterium montefiorense Isolated from Japanese Black Salamander (Hynobius nigrescens).</title>
        <authorList>
            <person name="Fukano H."/>
            <person name="Yoshida M."/>
            <person name="Shimizu A."/>
            <person name="Iwao H."/>
            <person name="Katayama Y."/>
            <person name="Omatsu T."/>
            <person name="Mizutani T."/>
            <person name="Kurata O."/>
            <person name="Wada S."/>
            <person name="Hoshino Y."/>
        </authorList>
    </citation>
    <scope>NUCLEOTIDE SEQUENCE</scope>
    <source>
        <strain evidence="3">BS</strain>
    </source>
</reference>
<protein>
    <submittedName>
        <fullName evidence="4">Lipoprotein LppJ</fullName>
    </submittedName>
</protein>
<comment type="caution">
    <text evidence="4">The sequence shown here is derived from an EMBL/GenBank/DDBJ whole genome shotgun (WGS) entry which is preliminary data.</text>
</comment>
<dbReference type="Proteomes" id="UP000245060">
    <property type="component" value="Unassembled WGS sequence"/>
</dbReference>
<dbReference type="AlphaFoldDB" id="A0AA37PL45"/>
<evidence type="ECO:0000313" key="4">
    <source>
        <dbReference type="EMBL" id="GKU71553.1"/>
    </source>
</evidence>
<keyword evidence="4" id="KW-0449">Lipoprotein</keyword>
<feature type="region of interest" description="Disordered" evidence="1">
    <location>
        <begin position="151"/>
        <end position="175"/>
    </location>
</feature>
<dbReference type="PROSITE" id="PS51257">
    <property type="entry name" value="PROKAR_LIPOPROTEIN"/>
    <property type="match status" value="1"/>
</dbReference>
<keyword evidence="2" id="KW-0732">Signal</keyword>
<evidence type="ECO:0000313" key="3">
    <source>
        <dbReference type="EMBL" id="GBG39303.1"/>
    </source>
</evidence>
<evidence type="ECO:0000313" key="6">
    <source>
        <dbReference type="Proteomes" id="UP001139505"/>
    </source>
</evidence>
<gene>
    <name evidence="4" type="primary">lppJ</name>
    <name evidence="3" type="ORF">MmonteBS_36750</name>
    <name evidence="4" type="ORF">NJB18185_13290</name>
</gene>
<dbReference type="EMBL" id="BFCH01000018">
    <property type="protein sequence ID" value="GBG39303.1"/>
    <property type="molecule type" value="Genomic_DNA"/>
</dbReference>
<proteinExistence type="predicted"/>
<dbReference type="Proteomes" id="UP001139505">
    <property type="component" value="Unassembled WGS sequence"/>
</dbReference>
<evidence type="ECO:0000256" key="2">
    <source>
        <dbReference type="SAM" id="SignalP"/>
    </source>
</evidence>
<feature type="compositionally biased region" description="Basic and acidic residues" evidence="1">
    <location>
        <begin position="151"/>
        <end position="160"/>
    </location>
</feature>
<feature type="chain" id="PRO_5041407502" evidence="2">
    <location>
        <begin position="24"/>
        <end position="175"/>
    </location>
</feature>
<reference evidence="5" key="2">
    <citation type="submission" date="2018-04" db="EMBL/GenBank/DDBJ databases">
        <title>Draft genome sequence of Mycobacterium montefiorense isolated from Japanese black salamander.</title>
        <authorList>
            <person name="Fukano H."/>
            <person name="Yoshida M."/>
            <person name="Shimizu A."/>
            <person name="Iwao H."/>
            <person name="Kurata O."/>
            <person name="Katayama Y."/>
            <person name="Omatsu T."/>
            <person name="Mizutani T."/>
            <person name="Wada S."/>
            <person name="Hoshino Y."/>
        </authorList>
    </citation>
    <scope>NUCLEOTIDE SEQUENCE [LARGE SCALE GENOMIC DNA]</scope>
    <source>
        <strain evidence="5">BS</strain>
    </source>
</reference>
<sequence>MWTLTIRIAVAASIVGVALTGCAETVHDPISPQQDRAQVLNAARDIVTTLHSQVTEATFSYESCNDQGEPPFRGVAKVAFWLPDIPHNEPADAQALMKGLVADGWSTDSDFKSHSPTLRKDNVNIILTVPPRPPAGVELNSHARVDVNGECRDTTDHRTDGSIVPADISKEIQQP</sequence>
<dbReference type="RefSeq" id="WP_201263542.1">
    <property type="nucleotide sequence ID" value="NZ_BFCH01000018.1"/>
</dbReference>
<feature type="signal peptide" evidence="2">
    <location>
        <begin position="1"/>
        <end position="23"/>
    </location>
</feature>
<reference evidence="4" key="3">
    <citation type="journal article" date="2022" name="Microbiol. Resour. Announc.">
        <title>Draft Genome Sequences of Eight Mycobacterium montefiorense Strains Isolated from Salamanders in Captivity.</title>
        <authorList>
            <person name="Komine T."/>
            <person name="Ihara H."/>
            <person name="Fukano H."/>
            <person name="Hoshino Y."/>
            <person name="Kurata O."/>
            <person name="Wada S."/>
        </authorList>
    </citation>
    <scope>NUCLEOTIDE SEQUENCE</scope>
    <source>
        <strain evidence="4">NJB18185</strain>
    </source>
</reference>
<dbReference type="EMBL" id="BQYH01000005">
    <property type="protein sequence ID" value="GKU71553.1"/>
    <property type="molecule type" value="Genomic_DNA"/>
</dbReference>
<organism evidence="4 6">
    <name type="scientific">Mycobacterium montefiorense</name>
    <dbReference type="NCBI Taxonomy" id="154654"/>
    <lineage>
        <taxon>Bacteria</taxon>
        <taxon>Bacillati</taxon>
        <taxon>Actinomycetota</taxon>
        <taxon>Actinomycetes</taxon>
        <taxon>Mycobacteriales</taxon>
        <taxon>Mycobacteriaceae</taxon>
        <taxon>Mycobacterium</taxon>
        <taxon>Mycobacterium simiae complex</taxon>
    </lineage>
</organism>